<dbReference type="RefSeq" id="WP_069032154.1">
    <property type="nucleotide sequence ID" value="NZ_MDKC01000001.1"/>
</dbReference>
<sequence>MNNLIVEEASFIDGKRKYLICSNHRGRALIQPILEKLLEKNYSFDFVFIGFDSSPEQLQNNLKTWLQSQKMGSYLYIALSKEELKNLRPIIEDVGFFEDEVQYVGYGELNSKVFCCRCHSLTELKNLEIGKEVQCQNCHLLLSVSDHYSVHYDAYLGNIAKL</sequence>
<dbReference type="NCBIfam" id="NF041259">
    <property type="entry name" value="mono_DmmA_fam"/>
    <property type="match status" value="1"/>
</dbReference>
<protein>
    <recommendedName>
        <fullName evidence="1">Dimethylamine monooxygenase subunit DmmA-like C-terminal domain-containing protein</fullName>
    </recommendedName>
</protein>
<dbReference type="Proteomes" id="UP000094580">
    <property type="component" value="Unassembled WGS sequence"/>
</dbReference>
<reference evidence="2 3" key="1">
    <citation type="submission" date="2016-07" db="EMBL/GenBank/DDBJ databases">
        <authorList>
            <person name="Townsley L."/>
            <person name="Shank E.A."/>
        </authorList>
    </citation>
    <scope>NUCLEOTIDE SEQUENCE [LARGE SCALE GENOMIC DNA]</scope>
    <source>
        <strain evidence="2 3">CH01</strain>
    </source>
</reference>
<dbReference type="EMBL" id="MDKC01000001">
    <property type="protein sequence ID" value="ODG93977.1"/>
    <property type="molecule type" value="Genomic_DNA"/>
</dbReference>
<feature type="domain" description="Dimethylamine monooxygenase subunit DmmA-like C-terminal" evidence="1">
    <location>
        <begin position="112"/>
        <end position="157"/>
    </location>
</feature>
<dbReference type="SUPFAM" id="SSF48695">
    <property type="entry name" value="Multiheme cytochromes"/>
    <property type="match status" value="1"/>
</dbReference>
<dbReference type="Pfam" id="PF22289">
    <property type="entry name" value="DmmA-like_C"/>
    <property type="match status" value="1"/>
</dbReference>
<dbReference type="InterPro" id="IPR036280">
    <property type="entry name" value="Multihaem_cyt_sf"/>
</dbReference>
<evidence type="ECO:0000313" key="3">
    <source>
        <dbReference type="Proteomes" id="UP000094580"/>
    </source>
</evidence>
<proteinExistence type="predicted"/>
<accession>A0ABX2ZWC2</accession>
<gene>
    <name evidence="2" type="ORF">BED47_02060</name>
</gene>
<comment type="caution">
    <text evidence="2">The sequence shown here is derived from an EMBL/GenBank/DDBJ whole genome shotgun (WGS) entry which is preliminary data.</text>
</comment>
<evidence type="ECO:0000313" key="2">
    <source>
        <dbReference type="EMBL" id="ODG93977.1"/>
    </source>
</evidence>
<dbReference type="InterPro" id="IPR048037">
    <property type="entry name" value="DmmA-like_C"/>
</dbReference>
<evidence type="ECO:0000259" key="1">
    <source>
        <dbReference type="Pfam" id="PF22289"/>
    </source>
</evidence>
<keyword evidence="3" id="KW-1185">Reference proteome</keyword>
<name>A0ABX2ZWC2_9BACI</name>
<organism evidence="2 3">
    <name type="scientific">Gottfriedia luciferensis</name>
    <dbReference type="NCBI Taxonomy" id="178774"/>
    <lineage>
        <taxon>Bacteria</taxon>
        <taxon>Bacillati</taxon>
        <taxon>Bacillota</taxon>
        <taxon>Bacilli</taxon>
        <taxon>Bacillales</taxon>
        <taxon>Bacillaceae</taxon>
        <taxon>Gottfriedia</taxon>
    </lineage>
</organism>